<feature type="region of interest" description="Disordered" evidence="1">
    <location>
        <begin position="1"/>
        <end position="36"/>
    </location>
</feature>
<gene>
    <name evidence="2" type="ORF">D8771_07645</name>
</gene>
<comment type="caution">
    <text evidence="2">The sequence shown here is derived from an EMBL/GenBank/DDBJ whole genome shotgun (WGS) entry which is preliminary data.</text>
</comment>
<organism evidence="2 3">
    <name type="scientific">Streptomyces albus</name>
    <dbReference type="NCBI Taxonomy" id="1888"/>
    <lineage>
        <taxon>Bacteria</taxon>
        <taxon>Bacillati</taxon>
        <taxon>Actinomycetota</taxon>
        <taxon>Actinomycetes</taxon>
        <taxon>Kitasatosporales</taxon>
        <taxon>Streptomycetaceae</taxon>
        <taxon>Streptomyces</taxon>
    </lineage>
</organism>
<sequence>MRPGETSQQAQARAQRLRQHAARARGLAGSLGSALDTGVSKATADGVWYGPYAERVTGQLREKQRALEGLANGLRATATSWDQQAEQLETEAAAAPAGGN</sequence>
<reference evidence="2 3" key="1">
    <citation type="submission" date="2018-10" db="EMBL/GenBank/DDBJ databases">
        <title>Isolation of pseudouridimycin from Streptomyces albus DSM 40763.</title>
        <authorList>
            <person name="Rosenqvist P."/>
            <person name="Metsae-Ketelae M."/>
            <person name="Virta P."/>
        </authorList>
    </citation>
    <scope>NUCLEOTIDE SEQUENCE [LARGE SCALE GENOMIC DNA]</scope>
    <source>
        <strain evidence="2 3">DSM 40763</strain>
    </source>
</reference>
<accession>A0A8H1LNI8</accession>
<evidence type="ECO:0000313" key="2">
    <source>
        <dbReference type="EMBL" id="TGG86248.1"/>
    </source>
</evidence>
<feature type="compositionally biased region" description="Low complexity" evidence="1">
    <location>
        <begin position="24"/>
        <end position="35"/>
    </location>
</feature>
<dbReference type="AlphaFoldDB" id="A0A8H1LNI8"/>
<name>A0A8H1LNI8_9ACTN</name>
<proteinExistence type="predicted"/>
<protein>
    <submittedName>
        <fullName evidence="2">Uncharacterized protein</fullName>
    </submittedName>
</protein>
<dbReference type="Proteomes" id="UP000298111">
    <property type="component" value="Unassembled WGS sequence"/>
</dbReference>
<evidence type="ECO:0000313" key="3">
    <source>
        <dbReference type="Proteomes" id="UP000298111"/>
    </source>
</evidence>
<dbReference type="EMBL" id="RCIY01000040">
    <property type="protein sequence ID" value="TGG86248.1"/>
    <property type="molecule type" value="Genomic_DNA"/>
</dbReference>
<evidence type="ECO:0000256" key="1">
    <source>
        <dbReference type="SAM" id="MobiDB-lite"/>
    </source>
</evidence>